<proteinExistence type="inferred from homology"/>
<dbReference type="InterPro" id="IPR000531">
    <property type="entry name" value="Beta-barrel_TonB"/>
</dbReference>
<dbReference type="InterPro" id="IPR010105">
    <property type="entry name" value="TonB_sidphr_rcpt"/>
</dbReference>
<dbReference type="GO" id="GO:0015891">
    <property type="term" value="P:siderophore transport"/>
    <property type="evidence" value="ECO:0007669"/>
    <property type="project" value="InterPro"/>
</dbReference>
<evidence type="ECO:0000256" key="2">
    <source>
        <dbReference type="ARBA" id="ARBA00009810"/>
    </source>
</evidence>
<dbReference type="GO" id="GO:0038023">
    <property type="term" value="F:signaling receptor activity"/>
    <property type="evidence" value="ECO:0007669"/>
    <property type="project" value="InterPro"/>
</dbReference>
<dbReference type="HOGENOM" id="CLU_008287_22_1_5"/>
<dbReference type="Gene3D" id="2.170.130.10">
    <property type="entry name" value="TonB-dependent receptor, plug domain"/>
    <property type="match status" value="1"/>
</dbReference>
<evidence type="ECO:0000256" key="5">
    <source>
        <dbReference type="ARBA" id="ARBA00022496"/>
    </source>
</evidence>
<dbReference type="Pfam" id="PF00593">
    <property type="entry name" value="TonB_dep_Rec_b-barrel"/>
    <property type="match status" value="1"/>
</dbReference>
<keyword evidence="4 14" id="KW-1134">Transmembrane beta strand</keyword>
<dbReference type="InterPro" id="IPR010917">
    <property type="entry name" value="TonB_rcpt_CS"/>
</dbReference>
<dbReference type="RefSeq" id="WP_012592429.1">
    <property type="nucleotide sequence ID" value="NC_011666.1"/>
</dbReference>
<sequence length="728" mass="78934">MSKSAARLRMRILANGVSFFAAGAVAPALAQTPADLPPVLVASPGPISLTPLNVDAVLQSDATAAQGYRPEFLSGVGPLGAKPIIDTPYSIDVISRELLENTQAQSTDDVFKLDPFTQNVFPVNRGNPFSVNIRGFATSETTLDNMRLWNTSVIDIEGMERVEVVRGLSGFLYGAADPGGLINFVVKRPTAAPFAQLTVGDYGIGPFTGGAGYVHGDFGGPIDKEGRFGYRINIVGQSGDTAVDQQRLQRSYFSAALDWHVAPEALAQVNVFHSYYRVDAPDPFWFYGGTAIQGQAPSAQRSWSQPWAYYRNEQNGAEAKLTWKPNDILTLRGGFLYIHSSQPEISVNNLVFSNDGTYSQSLNNNAAGDLTTLSGYGFIDADFETGPLKHKVTGGYFTQRYQSVLPEDAASFASTTGNFNFGRPYYAAMPSFDAIGTRPSSLFFTRSNQNAVLGDQIDYGPLSVIAGVTHAQIQTSDYTYLPPIGVSRTLESQYDEGRFTPSASVLFKVTPWLSTYATYIEGLEAGDTAPVGALNAGETFPPSLDRQYEVGAKANVGATLLTLAFFDIDKAYAFLDSDNVFKSAGREEHKGVEFGASGKVLPEWTVFGGVTFLDPRVTNDPTLDGLQPINVSSRMAKVYSEYALPFVPGLTLTGGVYYYGKYAATVDNTQYLPGYATGDLGFRYETKLNGIPLTARFNVSNVTNHSYWMSNRFVGAPREISFSLATRF</sequence>
<accession>B8ETK8</accession>
<evidence type="ECO:0000259" key="19">
    <source>
        <dbReference type="Pfam" id="PF07715"/>
    </source>
</evidence>
<keyword evidence="8" id="KW-0408">Iron</keyword>
<evidence type="ECO:0000313" key="21">
    <source>
        <dbReference type="Proteomes" id="UP000002257"/>
    </source>
</evidence>
<dbReference type="PANTHER" id="PTHR32552:SF82">
    <property type="entry name" value="FCUA PROTEIN"/>
    <property type="match status" value="1"/>
</dbReference>
<keyword evidence="5" id="KW-0410">Iron transport</keyword>
<evidence type="ECO:0000256" key="10">
    <source>
        <dbReference type="ARBA" id="ARBA00023077"/>
    </source>
</evidence>
<dbReference type="CDD" id="cd01347">
    <property type="entry name" value="ligand_gated_channel"/>
    <property type="match status" value="1"/>
</dbReference>
<dbReference type="STRING" id="395965.Msil_3471"/>
<dbReference type="InterPro" id="IPR039426">
    <property type="entry name" value="TonB-dep_rcpt-like"/>
</dbReference>
<evidence type="ECO:0000256" key="9">
    <source>
        <dbReference type="ARBA" id="ARBA00023065"/>
    </source>
</evidence>
<evidence type="ECO:0000256" key="3">
    <source>
        <dbReference type="ARBA" id="ARBA00022448"/>
    </source>
</evidence>
<evidence type="ECO:0000256" key="1">
    <source>
        <dbReference type="ARBA" id="ARBA00004571"/>
    </source>
</evidence>
<feature type="domain" description="TonB-dependent receptor plug" evidence="19">
    <location>
        <begin position="84"/>
        <end position="180"/>
    </location>
</feature>
<keyword evidence="11 14" id="KW-0472">Membrane</keyword>
<protein>
    <submittedName>
        <fullName evidence="20">TonB-dependent siderophore receptor</fullName>
    </submittedName>
</protein>
<dbReference type="Pfam" id="PF07715">
    <property type="entry name" value="Plug"/>
    <property type="match status" value="1"/>
</dbReference>
<comment type="subcellular location">
    <subcellularLocation>
        <location evidence="1 14">Cell outer membrane</location>
        <topology evidence="1 14">Multi-pass membrane protein</topology>
    </subcellularLocation>
</comment>
<feature type="chain" id="PRO_5002871888" evidence="17">
    <location>
        <begin position="31"/>
        <end position="728"/>
    </location>
</feature>
<keyword evidence="7 17" id="KW-0732">Signal</keyword>
<evidence type="ECO:0000256" key="11">
    <source>
        <dbReference type="ARBA" id="ARBA00023136"/>
    </source>
</evidence>
<dbReference type="KEGG" id="msl:Msil_3471"/>
<evidence type="ECO:0000256" key="13">
    <source>
        <dbReference type="ARBA" id="ARBA00023237"/>
    </source>
</evidence>
<dbReference type="GO" id="GO:0009279">
    <property type="term" value="C:cell outer membrane"/>
    <property type="evidence" value="ECO:0007669"/>
    <property type="project" value="UniProtKB-SubCell"/>
</dbReference>
<keyword evidence="12 20" id="KW-0675">Receptor</keyword>
<dbReference type="Proteomes" id="UP000002257">
    <property type="component" value="Chromosome"/>
</dbReference>
<dbReference type="PANTHER" id="PTHR32552">
    <property type="entry name" value="FERRICHROME IRON RECEPTOR-RELATED"/>
    <property type="match status" value="1"/>
</dbReference>
<evidence type="ECO:0000256" key="15">
    <source>
        <dbReference type="PROSITE-ProRule" id="PRU10144"/>
    </source>
</evidence>
<keyword evidence="13 14" id="KW-0998">Cell outer membrane</keyword>
<name>B8ETK8_METSB</name>
<dbReference type="EMBL" id="CP001280">
    <property type="protein sequence ID" value="ACK52360.1"/>
    <property type="molecule type" value="Genomic_DNA"/>
</dbReference>
<dbReference type="InterPro" id="IPR012910">
    <property type="entry name" value="Plug_dom"/>
</dbReference>
<feature type="signal peptide" evidence="17">
    <location>
        <begin position="1"/>
        <end position="30"/>
    </location>
</feature>
<dbReference type="NCBIfam" id="TIGR01783">
    <property type="entry name" value="TonB-siderophor"/>
    <property type="match status" value="1"/>
</dbReference>
<organism evidence="20 21">
    <name type="scientific">Methylocella silvestris (strain DSM 15510 / CIP 108128 / LMG 27833 / NCIMB 13906 / BL2)</name>
    <dbReference type="NCBI Taxonomy" id="395965"/>
    <lineage>
        <taxon>Bacteria</taxon>
        <taxon>Pseudomonadati</taxon>
        <taxon>Pseudomonadota</taxon>
        <taxon>Alphaproteobacteria</taxon>
        <taxon>Hyphomicrobiales</taxon>
        <taxon>Beijerinckiaceae</taxon>
        <taxon>Methylocella</taxon>
    </lineage>
</organism>
<reference evidence="20 21" key="1">
    <citation type="journal article" date="2010" name="J. Bacteriol.">
        <title>Complete genome sequence of the aerobic facultative methanotroph Methylocella silvestris BL2.</title>
        <authorList>
            <person name="Chen Y."/>
            <person name="Crombie A."/>
            <person name="Rahman M.T."/>
            <person name="Dedysh S.N."/>
            <person name="Liesack W."/>
            <person name="Stott M.B."/>
            <person name="Alam M."/>
            <person name="Theisen A.R."/>
            <person name="Murrell J.C."/>
            <person name="Dunfield P.F."/>
        </authorList>
    </citation>
    <scope>NUCLEOTIDE SEQUENCE [LARGE SCALE GENOMIC DNA]</scope>
    <source>
        <strain evidence="21">DSM 15510 / CIP 108128 / LMG 27833 / NCIMB 13906 / BL2</strain>
    </source>
</reference>
<dbReference type="OrthoDB" id="9760333at2"/>
<evidence type="ECO:0000256" key="7">
    <source>
        <dbReference type="ARBA" id="ARBA00022729"/>
    </source>
</evidence>
<dbReference type="eggNOG" id="COG4773">
    <property type="taxonomic scope" value="Bacteria"/>
</dbReference>
<feature type="domain" description="TonB-dependent receptor-like beta-barrel" evidence="18">
    <location>
        <begin position="275"/>
        <end position="702"/>
    </location>
</feature>
<dbReference type="InterPro" id="IPR037066">
    <property type="entry name" value="Plug_dom_sf"/>
</dbReference>
<evidence type="ECO:0000256" key="6">
    <source>
        <dbReference type="ARBA" id="ARBA00022692"/>
    </source>
</evidence>
<keyword evidence="6 14" id="KW-0812">Transmembrane</keyword>
<comment type="similarity">
    <text evidence="2 14 16">Belongs to the TonB-dependent receptor family.</text>
</comment>
<dbReference type="AlphaFoldDB" id="B8ETK8"/>
<evidence type="ECO:0000256" key="16">
    <source>
        <dbReference type="RuleBase" id="RU003357"/>
    </source>
</evidence>
<evidence type="ECO:0000313" key="20">
    <source>
        <dbReference type="EMBL" id="ACK52360.1"/>
    </source>
</evidence>
<keyword evidence="3 14" id="KW-0813">Transport</keyword>
<evidence type="ECO:0000256" key="4">
    <source>
        <dbReference type="ARBA" id="ARBA00022452"/>
    </source>
</evidence>
<dbReference type="GO" id="GO:0015344">
    <property type="term" value="F:siderophore uptake transmembrane transporter activity"/>
    <property type="evidence" value="ECO:0007669"/>
    <property type="project" value="TreeGrafter"/>
</dbReference>
<dbReference type="Gene3D" id="2.40.170.20">
    <property type="entry name" value="TonB-dependent receptor, beta-barrel domain"/>
    <property type="match status" value="1"/>
</dbReference>
<evidence type="ECO:0000256" key="17">
    <source>
        <dbReference type="SAM" id="SignalP"/>
    </source>
</evidence>
<dbReference type="PROSITE" id="PS01156">
    <property type="entry name" value="TONB_DEPENDENT_REC_2"/>
    <property type="match status" value="1"/>
</dbReference>
<keyword evidence="9" id="KW-0406">Ion transport</keyword>
<dbReference type="SUPFAM" id="SSF56935">
    <property type="entry name" value="Porins"/>
    <property type="match status" value="1"/>
</dbReference>
<evidence type="ECO:0000256" key="8">
    <source>
        <dbReference type="ARBA" id="ARBA00023004"/>
    </source>
</evidence>
<keyword evidence="21" id="KW-1185">Reference proteome</keyword>
<gene>
    <name evidence="20" type="ordered locus">Msil_3471</name>
</gene>
<evidence type="ECO:0000256" key="12">
    <source>
        <dbReference type="ARBA" id="ARBA00023170"/>
    </source>
</evidence>
<evidence type="ECO:0000256" key="14">
    <source>
        <dbReference type="PROSITE-ProRule" id="PRU01360"/>
    </source>
</evidence>
<evidence type="ECO:0000259" key="18">
    <source>
        <dbReference type="Pfam" id="PF00593"/>
    </source>
</evidence>
<dbReference type="InterPro" id="IPR036942">
    <property type="entry name" value="Beta-barrel_TonB_sf"/>
</dbReference>
<keyword evidence="10 16" id="KW-0798">TonB box</keyword>
<feature type="short sequence motif" description="TonB C-terminal box" evidence="15">
    <location>
        <begin position="711"/>
        <end position="728"/>
    </location>
</feature>
<dbReference type="PROSITE" id="PS52016">
    <property type="entry name" value="TONB_DEPENDENT_REC_3"/>
    <property type="match status" value="1"/>
</dbReference>